<dbReference type="PANTHER" id="PTHR33337">
    <property type="entry name" value="GFA DOMAIN-CONTAINING PROTEIN"/>
    <property type="match status" value="1"/>
</dbReference>
<organism evidence="6 7">
    <name type="scientific">Paraphoma chrysanthemicola</name>
    <dbReference type="NCBI Taxonomy" id="798071"/>
    <lineage>
        <taxon>Eukaryota</taxon>
        <taxon>Fungi</taxon>
        <taxon>Dikarya</taxon>
        <taxon>Ascomycota</taxon>
        <taxon>Pezizomycotina</taxon>
        <taxon>Dothideomycetes</taxon>
        <taxon>Pleosporomycetidae</taxon>
        <taxon>Pleosporales</taxon>
        <taxon>Pleosporineae</taxon>
        <taxon>Phaeosphaeriaceae</taxon>
        <taxon>Paraphoma</taxon>
    </lineage>
</organism>
<evidence type="ECO:0000256" key="1">
    <source>
        <dbReference type="ARBA" id="ARBA00005495"/>
    </source>
</evidence>
<evidence type="ECO:0000256" key="4">
    <source>
        <dbReference type="ARBA" id="ARBA00023239"/>
    </source>
</evidence>
<comment type="caution">
    <text evidence="6">The sequence shown here is derived from an EMBL/GenBank/DDBJ whole genome shotgun (WGS) entry which is preliminary data.</text>
</comment>
<dbReference type="PROSITE" id="PS51891">
    <property type="entry name" value="CENP_V_GFA"/>
    <property type="match status" value="1"/>
</dbReference>
<dbReference type="EMBL" id="JAGMVJ010000025">
    <property type="protein sequence ID" value="KAH7071025.1"/>
    <property type="molecule type" value="Genomic_DNA"/>
</dbReference>
<dbReference type="Pfam" id="PF04828">
    <property type="entry name" value="GFA"/>
    <property type="match status" value="1"/>
</dbReference>
<evidence type="ECO:0000313" key="7">
    <source>
        <dbReference type="Proteomes" id="UP000813461"/>
    </source>
</evidence>
<dbReference type="Gene3D" id="3.90.1590.10">
    <property type="entry name" value="glutathione-dependent formaldehyde- activating enzyme (gfa)"/>
    <property type="match status" value="1"/>
</dbReference>
<proteinExistence type="inferred from homology"/>
<keyword evidence="7" id="KW-1185">Reference proteome</keyword>
<dbReference type="AlphaFoldDB" id="A0A8K0QTG6"/>
<evidence type="ECO:0000256" key="3">
    <source>
        <dbReference type="ARBA" id="ARBA00022833"/>
    </source>
</evidence>
<keyword evidence="3" id="KW-0862">Zinc</keyword>
<gene>
    <name evidence="6" type="ORF">FB567DRAFT_213479</name>
</gene>
<protein>
    <submittedName>
        <fullName evidence="6">Mss4-like protein</fullName>
    </submittedName>
</protein>
<dbReference type="GO" id="GO:0046872">
    <property type="term" value="F:metal ion binding"/>
    <property type="evidence" value="ECO:0007669"/>
    <property type="project" value="UniProtKB-KW"/>
</dbReference>
<dbReference type="InterPro" id="IPR006913">
    <property type="entry name" value="CENP-V/GFA"/>
</dbReference>
<sequence>MASTDQGWVTLTAQCLCKANTFTAKQSKARLPLQAYVCHCDSCRHVTGALYSVDVRWPVPRAEVDVSKLQVFHHFPSIDLLFCPTCSTPIFFADRNDKNRLLGVFTGVLPNENVDLVQFANHIFVDDTKDGGASVWLRHNANGSEIKRFKLDDQRNNPEELPSDWQPEKLLSGYEKRSKQIVPIRCKCKGIDFTLHHGDYTGVEENQLPFHIDPATHKSLAGFCGCDSCRLQCGVDLMHWTYSELKYITFNKDAPRTVTNASELKSLVDKKDPAIGTLRYYSASESADRYFCRTCSACVFYTNDLRPEIIDIAIGLLEASDGARAESLLSWPYGARIGHHEDADGGWRGKLFDKIEEEAEEYRVQRKYPKNWQRLAKDENGGRTPEEWYFGEVLS</sequence>
<keyword evidence="4" id="KW-0456">Lyase</keyword>
<dbReference type="SUPFAM" id="SSF51316">
    <property type="entry name" value="Mss4-like"/>
    <property type="match status" value="2"/>
</dbReference>
<evidence type="ECO:0000259" key="5">
    <source>
        <dbReference type="PROSITE" id="PS51891"/>
    </source>
</evidence>
<keyword evidence="2" id="KW-0479">Metal-binding</keyword>
<dbReference type="GO" id="GO:0016846">
    <property type="term" value="F:carbon-sulfur lyase activity"/>
    <property type="evidence" value="ECO:0007669"/>
    <property type="project" value="InterPro"/>
</dbReference>
<dbReference type="OrthoDB" id="5422068at2759"/>
<accession>A0A8K0QTG6</accession>
<dbReference type="Gene3D" id="2.170.150.70">
    <property type="match status" value="1"/>
</dbReference>
<evidence type="ECO:0000256" key="2">
    <source>
        <dbReference type="ARBA" id="ARBA00022723"/>
    </source>
</evidence>
<dbReference type="InterPro" id="IPR011057">
    <property type="entry name" value="Mss4-like_sf"/>
</dbReference>
<reference evidence="6" key="1">
    <citation type="journal article" date="2021" name="Nat. Commun.">
        <title>Genetic determinants of endophytism in the Arabidopsis root mycobiome.</title>
        <authorList>
            <person name="Mesny F."/>
            <person name="Miyauchi S."/>
            <person name="Thiergart T."/>
            <person name="Pickel B."/>
            <person name="Atanasova L."/>
            <person name="Karlsson M."/>
            <person name="Huettel B."/>
            <person name="Barry K.W."/>
            <person name="Haridas S."/>
            <person name="Chen C."/>
            <person name="Bauer D."/>
            <person name="Andreopoulos W."/>
            <person name="Pangilinan J."/>
            <person name="LaButti K."/>
            <person name="Riley R."/>
            <person name="Lipzen A."/>
            <person name="Clum A."/>
            <person name="Drula E."/>
            <person name="Henrissat B."/>
            <person name="Kohler A."/>
            <person name="Grigoriev I.V."/>
            <person name="Martin F.M."/>
            <person name="Hacquard S."/>
        </authorList>
    </citation>
    <scope>NUCLEOTIDE SEQUENCE</scope>
    <source>
        <strain evidence="6">MPI-SDFR-AT-0120</strain>
    </source>
</reference>
<dbReference type="PANTHER" id="PTHR33337:SF40">
    <property type="entry name" value="CENP-V_GFA DOMAIN-CONTAINING PROTEIN-RELATED"/>
    <property type="match status" value="1"/>
</dbReference>
<dbReference type="Proteomes" id="UP000813461">
    <property type="component" value="Unassembled WGS sequence"/>
</dbReference>
<comment type="similarity">
    <text evidence="1">Belongs to the Gfa family.</text>
</comment>
<name>A0A8K0QTG6_9PLEO</name>
<feature type="domain" description="CENP-V/GFA" evidence="5">
    <location>
        <begin position="11"/>
        <end position="137"/>
    </location>
</feature>
<evidence type="ECO:0000313" key="6">
    <source>
        <dbReference type="EMBL" id="KAH7071025.1"/>
    </source>
</evidence>